<dbReference type="InterPro" id="IPR036188">
    <property type="entry name" value="FAD/NAD-bd_sf"/>
</dbReference>
<dbReference type="OrthoDB" id="9782160at2"/>
<dbReference type="Pfam" id="PF01494">
    <property type="entry name" value="FAD_binding_3"/>
    <property type="match status" value="1"/>
</dbReference>
<evidence type="ECO:0000313" key="5">
    <source>
        <dbReference type="Proteomes" id="UP000199361"/>
    </source>
</evidence>
<accession>A0A1I0L0L1</accession>
<keyword evidence="5" id="KW-1185">Reference proteome</keyword>
<dbReference type="InterPro" id="IPR050493">
    <property type="entry name" value="FAD-dep_Monooxygenase_BioMet"/>
</dbReference>
<dbReference type="PANTHER" id="PTHR13789">
    <property type="entry name" value="MONOOXYGENASE"/>
    <property type="match status" value="1"/>
</dbReference>
<evidence type="ECO:0000256" key="1">
    <source>
        <dbReference type="ARBA" id="ARBA00023002"/>
    </source>
</evidence>
<dbReference type="EMBL" id="FOHX01000011">
    <property type="protein sequence ID" value="SEU32763.1"/>
    <property type="molecule type" value="Genomic_DNA"/>
</dbReference>
<dbReference type="RefSeq" id="WP_091087930.1">
    <property type="nucleotide sequence ID" value="NZ_FOHX01000011.1"/>
</dbReference>
<evidence type="ECO:0000313" key="4">
    <source>
        <dbReference type="EMBL" id="SEU32763.1"/>
    </source>
</evidence>
<feature type="domain" description="FAD-binding" evidence="3">
    <location>
        <begin position="7"/>
        <end position="342"/>
    </location>
</feature>
<dbReference type="PRINTS" id="PR00420">
    <property type="entry name" value="RNGMNOXGNASE"/>
</dbReference>
<protein>
    <submittedName>
        <fullName evidence="4">2-polyprenyl-6-methoxyphenol hydroxylase</fullName>
    </submittedName>
</protein>
<dbReference type="GO" id="GO:0004497">
    <property type="term" value="F:monooxygenase activity"/>
    <property type="evidence" value="ECO:0007669"/>
    <property type="project" value="UniProtKB-KW"/>
</dbReference>
<reference evidence="4 5" key="1">
    <citation type="submission" date="2016-10" db="EMBL/GenBank/DDBJ databases">
        <authorList>
            <person name="de Groot N.N."/>
        </authorList>
    </citation>
    <scope>NUCLEOTIDE SEQUENCE [LARGE SCALE GENOMIC DNA]</scope>
    <source>
        <strain evidence="4 5">CGMCC 4.5598</strain>
    </source>
</reference>
<keyword evidence="1" id="KW-0560">Oxidoreductase</keyword>
<name>A0A1I0L0L1_9ACTN</name>
<dbReference type="PANTHER" id="PTHR13789:SF309">
    <property type="entry name" value="PUTATIVE (AFU_ORTHOLOGUE AFUA_6G14510)-RELATED"/>
    <property type="match status" value="1"/>
</dbReference>
<organism evidence="4 5">
    <name type="scientific">Nonomuraea wenchangensis</name>
    <dbReference type="NCBI Taxonomy" id="568860"/>
    <lineage>
        <taxon>Bacteria</taxon>
        <taxon>Bacillati</taxon>
        <taxon>Actinomycetota</taxon>
        <taxon>Actinomycetes</taxon>
        <taxon>Streptosporangiales</taxon>
        <taxon>Streptosporangiaceae</taxon>
        <taxon>Nonomuraea</taxon>
    </lineage>
</organism>
<evidence type="ECO:0000259" key="3">
    <source>
        <dbReference type="Pfam" id="PF01494"/>
    </source>
</evidence>
<gene>
    <name evidence="4" type="ORF">SAMN05421811_11171</name>
</gene>
<proteinExistence type="predicted"/>
<sequence>MSADPSRVLVVGGGIGGLTAAIALRQGGHSVELVEIREDWAVTGWGLSLTGPALRALDTLGLADRLIDLGYGITTIANCDSDGNLIAEVELPGLLGPGRPAQAGIARSELTRVLRDSAASHGAVLRTALTVAQTVENGTSVTAVLSDGTTRDVDLVVVADGAGSKTRELLGIDVTPAYTGQMVWRAVVPRPAWADRLFTFFGPGDNAGLIPISAAYAYCFLTENLPTPDVLPDDELADRMRERLRPFGGRVAEVRESIRKPEDVVRRAVNTVLAELPWNAGRVVLVGDAAHTPSPQLVSGAALAVEDAVVLAEELARTPDVLEALDAFGRRRHDRAALVVEASRRVARLEQAGQQTEVPGLLGRTHGALAAAI</sequence>
<dbReference type="SUPFAM" id="SSF51905">
    <property type="entry name" value="FAD/NAD(P)-binding domain"/>
    <property type="match status" value="1"/>
</dbReference>
<dbReference type="STRING" id="568860.SAMN05421811_11171"/>
<dbReference type="InterPro" id="IPR002938">
    <property type="entry name" value="FAD-bd"/>
</dbReference>
<evidence type="ECO:0000256" key="2">
    <source>
        <dbReference type="ARBA" id="ARBA00023033"/>
    </source>
</evidence>
<dbReference type="NCBIfam" id="NF005313">
    <property type="entry name" value="PRK06847.1"/>
    <property type="match status" value="1"/>
</dbReference>
<dbReference type="AlphaFoldDB" id="A0A1I0L0L1"/>
<keyword evidence="2" id="KW-0503">Monooxygenase</keyword>
<dbReference type="Proteomes" id="UP000199361">
    <property type="component" value="Unassembled WGS sequence"/>
</dbReference>
<dbReference type="Gene3D" id="3.50.50.60">
    <property type="entry name" value="FAD/NAD(P)-binding domain"/>
    <property type="match status" value="1"/>
</dbReference>
<dbReference type="GO" id="GO:0071949">
    <property type="term" value="F:FAD binding"/>
    <property type="evidence" value="ECO:0007669"/>
    <property type="project" value="InterPro"/>
</dbReference>